<evidence type="ECO:0000313" key="2">
    <source>
        <dbReference type="Proteomes" id="UP000034350"/>
    </source>
</evidence>
<sequence>MEQEYKSYRKLENDKNYELIYNALNLQIKNIKNSCINIKDVVSIKKYIDDEIRARMFNKKGIPTFIIKIIILLGDNYEQEMKIKIINLLVSEYVTEFQLFIINEFKNLSDIKKYYKKVNDILEEIQNVYFNLPQEWNTKIVILSDIYIIIKQKICDIIFFNDFKDTEYLGSVECIIDNEKNMIELFKDSKKSIFHLIVPFINPFYKQLLDKTPESEFDLKNSEMKIYKNFVIFFQEFQKIYEKIACFQNIDAIKQLIDVFEEHILRLMRSMGRIYLCCDYELEACKNFNINDLEKIMTSLNTLLYLNECITDLNTSIYCSYNINITQNIFIKLGNLENKYNSILEIYVRNVLEKIDFTKLSISADIILNLDTYIFYFNYEDFYEELKINLVEVITLQILCRIYLLDFNEESAELMICDLYELKKYLKSHCSNVSCFNILESYLKIFMCSPKDMQSFIENFKILSNNVFSFKQIVWSLKDKESVLDLLEAFDSYKTFNL</sequence>
<dbReference type="VEuPathDB" id="MicrosporidiaDB:NCER_100189"/>
<dbReference type="RefSeq" id="XP_024331825.1">
    <property type="nucleotide sequence ID" value="XM_024476302.1"/>
</dbReference>
<reference evidence="1 2" key="1">
    <citation type="journal article" date="2015" name="Environ. Microbiol.">
        <title>Genome analyses suggest the presence of polyploidy and recent human-driven expansions in eight global populations of the honeybee pathogen Nosema ceranae.</title>
        <authorList>
            <person name="Pelin A."/>
            <person name="Selman M."/>
            <person name="Aris-Brosou S."/>
            <person name="Farinelli L."/>
            <person name="Corradi N."/>
        </authorList>
    </citation>
    <scope>NUCLEOTIDE SEQUENCE [LARGE SCALE GENOMIC DNA]</scope>
    <source>
        <strain evidence="1 2">PA08 1199</strain>
    </source>
</reference>
<proteinExistence type="predicted"/>
<protein>
    <submittedName>
        <fullName evidence="1">Ubiquitin fusion-degradation protein</fullName>
    </submittedName>
</protein>
<dbReference type="EMBL" id="JPQZ01000007">
    <property type="protein sequence ID" value="KKO76083.1"/>
    <property type="molecule type" value="Genomic_DNA"/>
</dbReference>
<dbReference type="AlphaFoldDB" id="A0A0F9WTD2"/>
<dbReference type="VEuPathDB" id="MicrosporidiaDB:AAJ76_700065429"/>
<dbReference type="VEuPathDB" id="MicrosporidiaDB:G9O61_00g005480"/>
<dbReference type="OrthoDB" id="2190258at2759"/>
<accession>A0A0F9WTD2</accession>
<dbReference type="OMA" id="TIHYINQ"/>
<dbReference type="Proteomes" id="UP000034350">
    <property type="component" value="Unassembled WGS sequence"/>
</dbReference>
<comment type="caution">
    <text evidence="1">The sequence shown here is derived from an EMBL/GenBank/DDBJ whole genome shotgun (WGS) entry which is preliminary data.</text>
</comment>
<organism evidence="1 2">
    <name type="scientific">Vairimorpha ceranae</name>
    <dbReference type="NCBI Taxonomy" id="40302"/>
    <lineage>
        <taxon>Eukaryota</taxon>
        <taxon>Fungi</taxon>
        <taxon>Fungi incertae sedis</taxon>
        <taxon>Microsporidia</taxon>
        <taxon>Nosematidae</taxon>
        <taxon>Vairimorpha</taxon>
    </lineage>
</organism>
<keyword evidence="2" id="KW-1185">Reference proteome</keyword>
<evidence type="ECO:0000313" key="1">
    <source>
        <dbReference type="EMBL" id="KKO76083.1"/>
    </source>
</evidence>
<dbReference type="GeneID" id="36321255"/>
<gene>
    <name evidence="1" type="ORF">AAJ76_700065429</name>
</gene>
<name>A0A0F9WTD2_9MICR</name>